<dbReference type="PANTHER" id="PTHR34219:SF8">
    <property type="entry name" value="PEPSY DOMAIN-CONTAINING PROTEIN"/>
    <property type="match status" value="1"/>
</dbReference>
<evidence type="ECO:0000313" key="2">
    <source>
        <dbReference type="EMBL" id="SEQ71983.1"/>
    </source>
</evidence>
<dbReference type="InterPro" id="IPR005625">
    <property type="entry name" value="PepSY-ass_TM"/>
</dbReference>
<sequence>MPNKRQRQAKFLRKTRKLHRLSGISLFVFFFIMAVTGILLGWKKNSAEIIMPDTYKGESTDQADWLTMDSLSFLATQALFEAEGQLSEIDRIDVRPSKGSMKFLFQDRQLEVQLDATTGEPLSVGRRHNDWIEAVHDGSIVDDTLGVPHGIFKVFYNSVMGIALIIFTVTGFWLWYGPRRMRR</sequence>
<keyword evidence="1" id="KW-1133">Transmembrane helix</keyword>
<dbReference type="STRING" id="478744.SAMN05444359_114129"/>
<gene>
    <name evidence="2" type="ORF">SAMN05444359_114129</name>
</gene>
<dbReference type="Pfam" id="PF03929">
    <property type="entry name" value="PepSY_TM"/>
    <property type="match status" value="1"/>
</dbReference>
<keyword evidence="1" id="KW-0812">Transmembrane</keyword>
<dbReference type="InParanoid" id="A0A1H9IBM3"/>
<proteinExistence type="predicted"/>
<name>A0A1H9IBM3_9BACT</name>
<accession>A0A1H9IBM3</accession>
<reference evidence="3" key="1">
    <citation type="submission" date="2016-10" db="EMBL/GenBank/DDBJ databases">
        <authorList>
            <person name="Varghese N."/>
            <person name="Submissions S."/>
        </authorList>
    </citation>
    <scope>NUCLEOTIDE SEQUENCE [LARGE SCALE GENOMIC DNA]</scope>
    <source>
        <strain evidence="3">DSM 24740</strain>
    </source>
</reference>
<dbReference type="PANTHER" id="PTHR34219">
    <property type="entry name" value="IRON-REGULATED INNER MEMBRANE PROTEIN-RELATED"/>
    <property type="match status" value="1"/>
</dbReference>
<keyword evidence="1" id="KW-0472">Membrane</keyword>
<dbReference type="AlphaFoldDB" id="A0A1H9IBM3"/>
<feature type="transmembrane region" description="Helical" evidence="1">
    <location>
        <begin position="154"/>
        <end position="176"/>
    </location>
</feature>
<evidence type="ECO:0000313" key="3">
    <source>
        <dbReference type="Proteomes" id="UP000199021"/>
    </source>
</evidence>
<protein>
    <submittedName>
        <fullName evidence="2">PepSY-associated TM region</fullName>
    </submittedName>
</protein>
<dbReference type="EMBL" id="FOFB01000014">
    <property type="protein sequence ID" value="SEQ71983.1"/>
    <property type="molecule type" value="Genomic_DNA"/>
</dbReference>
<dbReference type="RefSeq" id="WP_090169485.1">
    <property type="nucleotide sequence ID" value="NZ_FOFB01000014.1"/>
</dbReference>
<dbReference type="Proteomes" id="UP000199021">
    <property type="component" value="Unassembled WGS sequence"/>
</dbReference>
<dbReference type="OrthoDB" id="271465at2"/>
<evidence type="ECO:0000256" key="1">
    <source>
        <dbReference type="SAM" id="Phobius"/>
    </source>
</evidence>
<organism evidence="2 3">
    <name type="scientific">Neolewinella agarilytica</name>
    <dbReference type="NCBI Taxonomy" id="478744"/>
    <lineage>
        <taxon>Bacteria</taxon>
        <taxon>Pseudomonadati</taxon>
        <taxon>Bacteroidota</taxon>
        <taxon>Saprospiria</taxon>
        <taxon>Saprospirales</taxon>
        <taxon>Lewinellaceae</taxon>
        <taxon>Neolewinella</taxon>
    </lineage>
</organism>
<feature type="transmembrane region" description="Helical" evidence="1">
    <location>
        <begin position="21"/>
        <end position="42"/>
    </location>
</feature>
<keyword evidence="3" id="KW-1185">Reference proteome</keyword>